<feature type="chain" id="PRO_5034567816" description="Trichohyalin-like" evidence="2">
    <location>
        <begin position="20"/>
        <end position="1896"/>
    </location>
</feature>
<feature type="compositionally biased region" description="Basic and acidic residues" evidence="1">
    <location>
        <begin position="220"/>
        <end position="251"/>
    </location>
</feature>
<keyword evidence="2" id="KW-0732">Signal</keyword>
<feature type="compositionally biased region" description="Basic and acidic residues" evidence="1">
    <location>
        <begin position="1417"/>
        <end position="1524"/>
    </location>
</feature>
<name>A0A8D8YP82_9HEMI</name>
<evidence type="ECO:0000256" key="1">
    <source>
        <dbReference type="SAM" id="MobiDB-lite"/>
    </source>
</evidence>
<organism evidence="3">
    <name type="scientific">Cacopsylla melanoneura</name>
    <dbReference type="NCBI Taxonomy" id="428564"/>
    <lineage>
        <taxon>Eukaryota</taxon>
        <taxon>Metazoa</taxon>
        <taxon>Ecdysozoa</taxon>
        <taxon>Arthropoda</taxon>
        <taxon>Hexapoda</taxon>
        <taxon>Insecta</taxon>
        <taxon>Pterygota</taxon>
        <taxon>Neoptera</taxon>
        <taxon>Paraneoptera</taxon>
        <taxon>Hemiptera</taxon>
        <taxon>Sternorrhyncha</taxon>
        <taxon>Psylloidea</taxon>
        <taxon>Psyllidae</taxon>
        <taxon>Psyllinae</taxon>
        <taxon>Cacopsylla</taxon>
    </lineage>
</organism>
<feature type="compositionally biased region" description="Basic and acidic residues" evidence="1">
    <location>
        <begin position="1276"/>
        <end position="1288"/>
    </location>
</feature>
<feature type="region of interest" description="Disordered" evidence="1">
    <location>
        <begin position="373"/>
        <end position="550"/>
    </location>
</feature>
<evidence type="ECO:0000256" key="2">
    <source>
        <dbReference type="SAM" id="SignalP"/>
    </source>
</evidence>
<feature type="compositionally biased region" description="Basic residues" evidence="1">
    <location>
        <begin position="464"/>
        <end position="478"/>
    </location>
</feature>
<accession>A0A8D8YP82</accession>
<feature type="compositionally biased region" description="Polar residues" evidence="1">
    <location>
        <begin position="281"/>
        <end position="302"/>
    </location>
</feature>
<feature type="region of interest" description="Disordered" evidence="1">
    <location>
        <begin position="58"/>
        <end position="112"/>
    </location>
</feature>
<feature type="compositionally biased region" description="Basic and acidic residues" evidence="1">
    <location>
        <begin position="954"/>
        <end position="963"/>
    </location>
</feature>
<dbReference type="EMBL" id="HBUF01386949">
    <property type="protein sequence ID" value="CAG6732475.1"/>
    <property type="molecule type" value="Transcribed_RNA"/>
</dbReference>
<feature type="compositionally biased region" description="Basic residues" evidence="1">
    <location>
        <begin position="489"/>
        <end position="503"/>
    </location>
</feature>
<feature type="compositionally biased region" description="Basic and acidic residues" evidence="1">
    <location>
        <begin position="81"/>
        <end position="91"/>
    </location>
</feature>
<feature type="region of interest" description="Disordered" evidence="1">
    <location>
        <begin position="1233"/>
        <end position="1548"/>
    </location>
</feature>
<feature type="region of interest" description="Disordered" evidence="1">
    <location>
        <begin position="133"/>
        <end position="354"/>
    </location>
</feature>
<feature type="region of interest" description="Disordered" evidence="1">
    <location>
        <begin position="926"/>
        <end position="995"/>
    </location>
</feature>
<feature type="compositionally biased region" description="Basic and acidic residues" evidence="1">
    <location>
        <begin position="1295"/>
        <end position="1343"/>
    </location>
</feature>
<feature type="compositionally biased region" description="Basic and acidic residues" evidence="1">
    <location>
        <begin position="151"/>
        <end position="162"/>
    </location>
</feature>
<evidence type="ECO:0000313" key="3">
    <source>
        <dbReference type="EMBL" id="CAG6732475.1"/>
    </source>
</evidence>
<feature type="compositionally biased region" description="Acidic residues" evidence="1">
    <location>
        <begin position="379"/>
        <end position="390"/>
    </location>
</feature>
<evidence type="ECO:0008006" key="4">
    <source>
        <dbReference type="Google" id="ProtNLM"/>
    </source>
</evidence>
<feature type="compositionally biased region" description="Basic residues" evidence="1">
    <location>
        <begin position="1525"/>
        <end position="1547"/>
    </location>
</feature>
<feature type="signal peptide" evidence="2">
    <location>
        <begin position="1"/>
        <end position="19"/>
    </location>
</feature>
<feature type="compositionally biased region" description="Basic and acidic residues" evidence="1">
    <location>
        <begin position="405"/>
        <end position="417"/>
    </location>
</feature>
<feature type="compositionally biased region" description="Basic residues" evidence="1">
    <location>
        <begin position="92"/>
        <end position="103"/>
    </location>
</feature>
<protein>
    <recommendedName>
        <fullName evidence="4">Trichohyalin-like</fullName>
    </recommendedName>
</protein>
<feature type="compositionally biased region" description="Basic and acidic residues" evidence="1">
    <location>
        <begin position="340"/>
        <end position="354"/>
    </location>
</feature>
<feature type="compositionally biased region" description="Basic and acidic residues" evidence="1">
    <location>
        <begin position="504"/>
        <end position="550"/>
    </location>
</feature>
<feature type="compositionally biased region" description="Basic and acidic residues" evidence="1">
    <location>
        <begin position="174"/>
        <end position="199"/>
    </location>
</feature>
<feature type="compositionally biased region" description="Basic and acidic residues" evidence="1">
    <location>
        <begin position="1248"/>
        <end position="1266"/>
    </location>
</feature>
<feature type="compositionally biased region" description="Basic residues" evidence="1">
    <location>
        <begin position="1387"/>
        <end position="1398"/>
    </location>
</feature>
<reference evidence="3" key="1">
    <citation type="submission" date="2021-05" db="EMBL/GenBank/DDBJ databases">
        <authorList>
            <person name="Alioto T."/>
            <person name="Alioto T."/>
            <person name="Gomez Garrido J."/>
        </authorList>
    </citation>
    <scope>NUCLEOTIDE SEQUENCE</scope>
</reference>
<proteinExistence type="predicted"/>
<sequence>MRGWLTILVTVTFTTSTWCDNYHSQSDYVNTFEASNDRSFQISKGQEKILKDFPHLKKEDTKKHGGHTVHDSSVSSISLSSEERSSKDSSRQSKRGQKKKKQQPKQNIWKNYARGKYGVEESVDLSILTKKTSAVRSKVKEQTLKHVKTTKGKDESIKRKLDEDEEAYRKHKKSTEYKQEEKKLKEKPKQVKKKPSSERENEEESEYGVYDANQKRAVKKGKDSNRELQKKIKEKTKQAKKKGSSESKTEEQMEFEMSDAIHRKGKARNMDSNLKSKMETQKSGSKSKSDSYEFSDSQSDLNSYRESDISKYIQPAPPESGEQTETSKTETSEMPSLTHKKGDEDKPSTKKVEEITKKVIKTTAIKRKIIKTKAKESYTDEEEDDYDEDLGGQTYEGSVHHVKHETKTGKTSEDHESTVQSKHHRKTSDNYDYNYPSGTREIKKKIRKLAEKKTADNTSELNRQRKLKKRERKYMHHTTQKEKPNIKGKPTKRPKDKLQHKKEHLHEEHKKEFGSESEDHEKEITYTKEGSSERDEKYHTRHEGPRDPLDMSTEELMRYHDMANNMESTTTTTHSHTIEMMKPTTLKPTGTDHWICPSYVKSQTIEIHWSNYDERGEKRVQEKPIEAKFRNNMKKFSTRELKGRLRDTQRRGQLKGMAPFDASAALKRVRFHDVFKIDPIDDDDIFRNVTYQPTCSREFEVRMLEKNYRQKYGRRMSTAEEQREFAYMLNFIGNNSAALSEDTIKKIQNDDFEKLLACCDTKEVSSIMADFKDSAPQKIAYLKKMGRHPLTTSEEVSKMEREENPEYRKRLKFKKTHGHKFKLNQIDVLPDENKNIDPEYIANTKEAEQPLVSEEQEEEQETRNTALTYFPGGRYINTEELEEMKKENEYYERMKKLGGRITRLYDPNNILSSAEWAALEATTTPVPRYRNPHRYTNPHHQLTSVRGRRKRSVRSKESSKTEENIDSNSQTGQTKEKEQATRKGISVEDSPLPDTELNEHFMESSQDQWSSIQTNNSEISFDISKGSKKEHKTLVTDKRLGKVLNILKRYQRPEENETDTGFSWEKRMANLFIGLTESTPSDPGNTVRSSKIENAHDPEAEILQRTKRLKSKTNLTMSDELYRALGGPLPYSPNYWPSSFLQSSRELEHVKHEFGTKSGHEIKAMIKRSIYRLNHTEDSFEQHMWPTTVPVWRAWLGHTDPQRKIWGQHKDLEEHNVEDINQMKIMDDLKKTLNETTKPKKQTAKKKVTGDRVLRQNQNKYDDRSKEKIKRKIDRKPKTNDDSYEEKPKRRKEGKPKFNEDSYDKKPKTSKERRPRANDDTYEVKRKRDRKTKFNDDSSEEKPIRKREKKRKFDDDDSNENTIEHKQKKPNVPKGDKLNDGITPPKISRRDRAKRRDKTKYGSEYSDVMRERKRKEVRSSESRSKESRDRSYRRRDESRERRPRGREREIRGRRTERRDDRGYEGRRYRDSRERKRYDSRGRGRYDSRNRGRYDSRNRGRYDSRNRGRYDSRDKSESRKVPRKTDRLRKGRPERFKKKDRKNKRSKREVKYYVSTTTVDPIFMESRSEYHGKIVIDKAWVTRRRAYLAQKYARLDREEKERQLRKKGKLKEGQTISTRVPRVDYFDDKDLEQVLRQRGLTKRKAIDSERIDVEAYEKLENEYIKNKKRFHKHAKSSEHSSDYLEKTKSVDSLTVEEEEMVNNIKRNSSLKTLKSITNNKKQISTAAGQTKQTPFIYTLGSGHASYIDVSKYNKAEADYMTRRNITSSSSGLSSYLESADEDKDYVTDHNPDYGSLERMQEIENNLVIDYKNKEVYFKNSPRPKFSKEDPTLTIPTWPTKRKNRFVRPQDRKLCYFNPSTTNKYRQALYVWHKYNQLKAAHERKENIDDIPSLDSDY</sequence>